<proteinExistence type="predicted"/>
<keyword evidence="1" id="KW-1133">Transmembrane helix</keyword>
<feature type="transmembrane region" description="Helical" evidence="1">
    <location>
        <begin position="53"/>
        <end position="77"/>
    </location>
</feature>
<keyword evidence="1" id="KW-0812">Transmembrane</keyword>
<dbReference type="InterPro" id="IPR036259">
    <property type="entry name" value="MFS_trans_sf"/>
</dbReference>
<comment type="caution">
    <text evidence="2">The sequence shown here is derived from an EMBL/GenBank/DDBJ whole genome shotgun (WGS) entry which is preliminary data.</text>
</comment>
<dbReference type="SUPFAM" id="SSF103473">
    <property type="entry name" value="MFS general substrate transporter"/>
    <property type="match status" value="1"/>
</dbReference>
<reference evidence="2 3" key="1">
    <citation type="submission" date="2015-10" db="EMBL/GenBank/DDBJ databases">
        <title>The utility of whole genome sequencing in characterizing Acinetobacter epidemiology and analyzing hospital outbreaks.</title>
        <authorList>
            <person name="Ozer E.A."/>
            <person name="Fitzpatrick M.A."/>
            <person name="Hauser A.R."/>
        </authorList>
    </citation>
    <scope>NUCLEOTIDE SEQUENCE [LARGE SCALE GENOMIC DNA]</scope>
    <source>
        <strain evidence="2 3">ABBL059</strain>
    </source>
</reference>
<dbReference type="EMBL" id="LLFE01000040">
    <property type="protein sequence ID" value="KQD20528.1"/>
    <property type="molecule type" value="Genomic_DNA"/>
</dbReference>
<sequence>MALALVHTSNQSIIFRLRPDAKSRINAIYMTTYFIGGAAGSALGIFAWNRGGWTMTCLAGVGLVVFCILFSMIDAFLQKKQMA</sequence>
<evidence type="ECO:0008006" key="4">
    <source>
        <dbReference type="Google" id="ProtNLM"/>
    </source>
</evidence>
<dbReference type="PANTHER" id="PTHR42910:SF1">
    <property type="entry name" value="MAJOR FACILITATOR SUPERFAMILY (MFS) PROFILE DOMAIN-CONTAINING PROTEIN"/>
    <property type="match status" value="1"/>
</dbReference>
<gene>
    <name evidence="2" type="ORF">APD06_10565</name>
</gene>
<evidence type="ECO:0000256" key="1">
    <source>
        <dbReference type="SAM" id="Phobius"/>
    </source>
</evidence>
<accession>A0AB73FHX2</accession>
<name>A0AB73FHX2_ACIBA</name>
<feature type="transmembrane region" description="Helical" evidence="1">
    <location>
        <begin position="27"/>
        <end position="47"/>
    </location>
</feature>
<organism evidence="2 3">
    <name type="scientific">Acinetobacter baumannii</name>
    <dbReference type="NCBI Taxonomy" id="470"/>
    <lineage>
        <taxon>Bacteria</taxon>
        <taxon>Pseudomonadati</taxon>
        <taxon>Pseudomonadota</taxon>
        <taxon>Gammaproteobacteria</taxon>
        <taxon>Moraxellales</taxon>
        <taxon>Moraxellaceae</taxon>
        <taxon>Acinetobacter</taxon>
        <taxon>Acinetobacter calcoaceticus/baumannii complex</taxon>
    </lineage>
</organism>
<evidence type="ECO:0000313" key="3">
    <source>
        <dbReference type="Proteomes" id="UP000051322"/>
    </source>
</evidence>
<keyword evidence="1" id="KW-0472">Membrane</keyword>
<dbReference type="AlphaFoldDB" id="A0AB73FHX2"/>
<evidence type="ECO:0000313" key="2">
    <source>
        <dbReference type="EMBL" id="KQD20528.1"/>
    </source>
</evidence>
<dbReference type="Proteomes" id="UP000051322">
    <property type="component" value="Unassembled WGS sequence"/>
</dbReference>
<protein>
    <recommendedName>
        <fullName evidence="4">MFS transporter</fullName>
    </recommendedName>
</protein>
<dbReference type="PANTHER" id="PTHR42910">
    <property type="entry name" value="TRANSPORTER SCO4007-RELATED"/>
    <property type="match status" value="1"/>
</dbReference>